<feature type="compositionally biased region" description="Pro residues" evidence="1">
    <location>
        <begin position="214"/>
        <end position="228"/>
    </location>
</feature>
<dbReference type="EMBL" id="JACHMH010000001">
    <property type="protein sequence ID" value="MBB4674100.1"/>
    <property type="molecule type" value="Genomic_DNA"/>
</dbReference>
<gene>
    <name evidence="2" type="ORF">HNR67_000218</name>
</gene>
<protein>
    <recommendedName>
        <fullName evidence="4">PPE family domain-containing protein</fullName>
    </recommendedName>
</protein>
<sequence>MTTWNEGITWWPEAPIARICADVHTGDGAGPLYLTAEHWHRIWAELEELRRDYDRAFAEFTRHNTDRGASVATDLASTTSALLVDAHAQAAAARNLLSTVATEFDLVRTSVPSQLPPPPAHSTGFLDTTSAAWLHTPDLHGAELQVRQVTDRARDVLGGYERAVLFGLPTRPAMTRVRPAPPPPPVPRVVRAAEAATEPIPLPGNFGPRGSRPIAPPRPPAPATAPPPRWEEPEQHYLRHLVADPDDPFSPDLTVAPPVIGE</sequence>
<dbReference type="Gene3D" id="1.20.1260.20">
    <property type="entry name" value="PPE superfamily"/>
    <property type="match status" value="1"/>
</dbReference>
<dbReference type="SUPFAM" id="SSF140459">
    <property type="entry name" value="PE/PPE dimer-like"/>
    <property type="match status" value="1"/>
</dbReference>
<keyword evidence="3" id="KW-1185">Reference proteome</keyword>
<evidence type="ECO:0000256" key="1">
    <source>
        <dbReference type="SAM" id="MobiDB-lite"/>
    </source>
</evidence>
<accession>A0A7W7C442</accession>
<evidence type="ECO:0000313" key="2">
    <source>
        <dbReference type="EMBL" id="MBB4674100.1"/>
    </source>
</evidence>
<dbReference type="AlphaFoldDB" id="A0A7W7C442"/>
<name>A0A7W7C442_9PSEU</name>
<feature type="region of interest" description="Disordered" evidence="1">
    <location>
        <begin position="198"/>
        <end position="262"/>
    </location>
</feature>
<comment type="caution">
    <text evidence="2">The sequence shown here is derived from an EMBL/GenBank/DDBJ whole genome shotgun (WGS) entry which is preliminary data.</text>
</comment>
<dbReference type="RefSeq" id="WP_185000135.1">
    <property type="nucleotide sequence ID" value="NZ_BAAAUI010000011.1"/>
</dbReference>
<evidence type="ECO:0000313" key="3">
    <source>
        <dbReference type="Proteomes" id="UP000533598"/>
    </source>
</evidence>
<dbReference type="InterPro" id="IPR038332">
    <property type="entry name" value="PPE_sf"/>
</dbReference>
<evidence type="ECO:0008006" key="4">
    <source>
        <dbReference type="Google" id="ProtNLM"/>
    </source>
</evidence>
<organism evidence="2 3">
    <name type="scientific">Crossiella cryophila</name>
    <dbReference type="NCBI Taxonomy" id="43355"/>
    <lineage>
        <taxon>Bacteria</taxon>
        <taxon>Bacillati</taxon>
        <taxon>Actinomycetota</taxon>
        <taxon>Actinomycetes</taxon>
        <taxon>Pseudonocardiales</taxon>
        <taxon>Pseudonocardiaceae</taxon>
        <taxon>Crossiella</taxon>
    </lineage>
</organism>
<dbReference type="Proteomes" id="UP000533598">
    <property type="component" value="Unassembled WGS sequence"/>
</dbReference>
<reference evidence="2 3" key="1">
    <citation type="submission" date="2020-08" db="EMBL/GenBank/DDBJ databases">
        <title>Sequencing the genomes of 1000 actinobacteria strains.</title>
        <authorList>
            <person name="Klenk H.-P."/>
        </authorList>
    </citation>
    <scope>NUCLEOTIDE SEQUENCE [LARGE SCALE GENOMIC DNA]</scope>
    <source>
        <strain evidence="2 3">DSM 44230</strain>
    </source>
</reference>
<feature type="compositionally biased region" description="Basic and acidic residues" evidence="1">
    <location>
        <begin position="229"/>
        <end position="243"/>
    </location>
</feature>
<proteinExistence type="predicted"/>